<sequence length="249" mass="26041">MKTPFLISGVLAAATTVFAATTPAFAYSIANDGSVNLNNGDIGDFFEVNFDGNVNQNDVDGLSGQALFRLDNWGLETIGGTNYTVASFFVRLENTSTNPISSRISRLGFDTNPNIVNSASSVNGEFTRVSSGRFPSPVGNIEVCLIPGTGNCTGGPGGVQTGETGTFNLKLAFANTSLTTLNLSNFHVRYQSITGTTFGTSGTGDGKVMASSTDAPEPLTILGTAMALGFGGVFHKEQQKQKLKQQVKA</sequence>
<dbReference type="OrthoDB" id="459160at2"/>
<reference evidence="2 3" key="1">
    <citation type="submission" date="2015-06" db="EMBL/GenBank/DDBJ databases">
        <title>Draft genome assembly of filamentous brackish cyanobacterium Limnoraphis robusta strain CS-951.</title>
        <authorList>
            <person name="Willis A."/>
            <person name="Parks M."/>
            <person name="Burford M.A."/>
        </authorList>
    </citation>
    <scope>NUCLEOTIDE SEQUENCE [LARGE SCALE GENOMIC DNA]</scope>
    <source>
        <strain evidence="2 3">CS-951</strain>
    </source>
</reference>
<organism evidence="2 3">
    <name type="scientific">Limnoraphis robusta CS-951</name>
    <dbReference type="NCBI Taxonomy" id="1637645"/>
    <lineage>
        <taxon>Bacteria</taxon>
        <taxon>Bacillati</taxon>
        <taxon>Cyanobacteriota</taxon>
        <taxon>Cyanophyceae</taxon>
        <taxon>Oscillatoriophycideae</taxon>
        <taxon>Oscillatoriales</taxon>
        <taxon>Sirenicapillariaceae</taxon>
        <taxon>Limnoraphis</taxon>
    </lineage>
</organism>
<dbReference type="AlphaFoldDB" id="A0A0F5YLF6"/>
<accession>A0A0F5YLF6</accession>
<evidence type="ECO:0008006" key="4">
    <source>
        <dbReference type="Google" id="ProtNLM"/>
    </source>
</evidence>
<dbReference type="NCBIfam" id="TIGR04155">
    <property type="entry name" value="cyano_PEP"/>
    <property type="match status" value="1"/>
</dbReference>
<dbReference type="EMBL" id="LATL02000255">
    <property type="protein sequence ID" value="KKD39502.1"/>
    <property type="molecule type" value="Genomic_DNA"/>
</dbReference>
<keyword evidence="1" id="KW-0732">Signal</keyword>
<dbReference type="InterPro" id="IPR026374">
    <property type="entry name" value="Cyano_PEP"/>
</dbReference>
<feature type="chain" id="PRO_5002497970" description="PEP-CTERM protein-sorting domain-containing protein" evidence="1">
    <location>
        <begin position="20"/>
        <end position="249"/>
    </location>
</feature>
<proteinExistence type="predicted"/>
<evidence type="ECO:0000256" key="1">
    <source>
        <dbReference type="SAM" id="SignalP"/>
    </source>
</evidence>
<dbReference type="Proteomes" id="UP000033607">
    <property type="component" value="Unassembled WGS sequence"/>
</dbReference>
<evidence type="ECO:0000313" key="3">
    <source>
        <dbReference type="Proteomes" id="UP000033607"/>
    </source>
</evidence>
<feature type="signal peptide" evidence="1">
    <location>
        <begin position="1"/>
        <end position="19"/>
    </location>
</feature>
<evidence type="ECO:0000313" key="2">
    <source>
        <dbReference type="EMBL" id="KKD39502.1"/>
    </source>
</evidence>
<protein>
    <recommendedName>
        <fullName evidence="4">PEP-CTERM protein-sorting domain-containing protein</fullName>
    </recommendedName>
</protein>
<gene>
    <name evidence="2" type="ORF">WN50_03035</name>
</gene>
<comment type="caution">
    <text evidence="2">The sequence shown here is derived from an EMBL/GenBank/DDBJ whole genome shotgun (WGS) entry which is preliminary data.</text>
</comment>
<dbReference type="NCBIfam" id="NF033947">
    <property type="entry name" value="PEP-cistern"/>
    <property type="match status" value="1"/>
</dbReference>
<name>A0A0F5YLF6_9CYAN</name>
<dbReference type="RefSeq" id="WP_046277027.1">
    <property type="nucleotide sequence ID" value="NZ_LATL02000255.1"/>
</dbReference>